<dbReference type="InterPro" id="IPR041492">
    <property type="entry name" value="HAD_2"/>
</dbReference>
<name>A0ABW7GHH2_9BURK</name>
<protein>
    <submittedName>
        <fullName evidence="1">HAD family hydrolase</fullName>
        <ecNumber evidence="1">3.-.-.-</ecNumber>
    </submittedName>
</protein>
<accession>A0ABW7GHH2</accession>
<comment type="caution">
    <text evidence="1">The sequence shown here is derived from an EMBL/GenBank/DDBJ whole genome shotgun (WGS) entry which is preliminary data.</text>
</comment>
<evidence type="ECO:0000313" key="1">
    <source>
        <dbReference type="EMBL" id="MFG6461395.1"/>
    </source>
</evidence>
<dbReference type="Proteomes" id="UP001606302">
    <property type="component" value="Unassembled WGS sequence"/>
</dbReference>
<dbReference type="GO" id="GO:0016787">
    <property type="term" value="F:hydrolase activity"/>
    <property type="evidence" value="ECO:0007669"/>
    <property type="project" value="UniProtKB-KW"/>
</dbReference>
<dbReference type="InterPro" id="IPR023198">
    <property type="entry name" value="PGP-like_dom2"/>
</dbReference>
<dbReference type="SUPFAM" id="SSF56784">
    <property type="entry name" value="HAD-like"/>
    <property type="match status" value="1"/>
</dbReference>
<evidence type="ECO:0000313" key="2">
    <source>
        <dbReference type="Proteomes" id="UP001606302"/>
    </source>
</evidence>
<dbReference type="EC" id="3.-.-.-" evidence="1"/>
<keyword evidence="1" id="KW-0378">Hydrolase</keyword>
<dbReference type="EMBL" id="JBIGHX010000002">
    <property type="protein sequence ID" value="MFG6461395.1"/>
    <property type="molecule type" value="Genomic_DNA"/>
</dbReference>
<dbReference type="Gene3D" id="1.10.150.240">
    <property type="entry name" value="Putative phosphatase, domain 2"/>
    <property type="match status" value="1"/>
</dbReference>
<dbReference type="PANTHER" id="PTHR43434">
    <property type="entry name" value="PHOSPHOGLYCOLATE PHOSPHATASE"/>
    <property type="match status" value="1"/>
</dbReference>
<gene>
    <name evidence="1" type="ORF">ACG04Q_07420</name>
</gene>
<sequence length="211" mass="22674">MTLAPVLFDLDGTLIDSAPSILASMGAAFADLGTAPVCPLEPSLIGPPLIPTLRKLRGDAPGGPSVEELAAAFKAHYDREGYRGSVVIEPMPALMDELAAQRRELYIVTNKRLHPTLLILEHLGWRTRFRGVYALDALTPAATSKAQVLQHVVATHGLPAARCWYVGDRDEDAEAAQAAGLPCLRVPWGYGGDTVSAASLADFRQRLLREP</sequence>
<dbReference type="PANTHER" id="PTHR43434:SF20">
    <property type="entry name" value="5'-NUCLEOTIDASE"/>
    <property type="match status" value="1"/>
</dbReference>
<dbReference type="Gene3D" id="3.40.50.1000">
    <property type="entry name" value="HAD superfamily/HAD-like"/>
    <property type="match status" value="1"/>
</dbReference>
<dbReference type="SFLD" id="SFLDS00003">
    <property type="entry name" value="Haloacid_Dehalogenase"/>
    <property type="match status" value="1"/>
</dbReference>
<organism evidence="1 2">
    <name type="scientific">Pelomonas lactea</name>
    <dbReference type="NCBI Taxonomy" id="3299030"/>
    <lineage>
        <taxon>Bacteria</taxon>
        <taxon>Pseudomonadati</taxon>
        <taxon>Pseudomonadota</taxon>
        <taxon>Betaproteobacteria</taxon>
        <taxon>Burkholderiales</taxon>
        <taxon>Sphaerotilaceae</taxon>
        <taxon>Roseateles</taxon>
    </lineage>
</organism>
<dbReference type="Pfam" id="PF13419">
    <property type="entry name" value="HAD_2"/>
    <property type="match status" value="1"/>
</dbReference>
<dbReference type="SFLD" id="SFLDG01129">
    <property type="entry name" value="C1.5:_HAD__Beta-PGM__Phosphata"/>
    <property type="match status" value="1"/>
</dbReference>
<dbReference type="InterPro" id="IPR050155">
    <property type="entry name" value="HAD-like_hydrolase_sf"/>
</dbReference>
<dbReference type="InterPro" id="IPR023214">
    <property type="entry name" value="HAD_sf"/>
</dbReference>
<keyword evidence="2" id="KW-1185">Reference proteome</keyword>
<proteinExistence type="predicted"/>
<dbReference type="InterPro" id="IPR036412">
    <property type="entry name" value="HAD-like_sf"/>
</dbReference>
<dbReference type="RefSeq" id="WP_394510253.1">
    <property type="nucleotide sequence ID" value="NZ_JBIGHX010000002.1"/>
</dbReference>
<reference evidence="1 2" key="1">
    <citation type="submission" date="2024-08" db="EMBL/GenBank/DDBJ databases">
        <authorList>
            <person name="Lu H."/>
        </authorList>
    </citation>
    <scope>NUCLEOTIDE SEQUENCE [LARGE SCALE GENOMIC DNA]</scope>
    <source>
        <strain evidence="1 2">DXS20W</strain>
    </source>
</reference>